<dbReference type="AlphaFoldDB" id="A0A183HL41"/>
<keyword evidence="1" id="KW-0812">Transmembrane</keyword>
<sequence>MEQSIIRVPLGKTNLLTNVFEANGYEINAELLKLGTLPDEMHIDPHIIAELAGDDNEFENSADDLDDDFVLQANGGELPSLRPPMSFSLHRNEFREKVTNSDDESDEEMKFDSNYDDNQMMEEDVFAAIENKEELRPIDEQFDKLCEEYNETDDEETNEEEEEFLLDPNSDRMKMLAEDFKNKKVELVLVDLFLFIYLFLSATLFSIFFSMSFYSVVIYNCHLAFE</sequence>
<dbReference type="WBParaSite" id="OFLC_0000820201-mRNA-1">
    <property type="protein sequence ID" value="OFLC_0000820201-mRNA-1"/>
    <property type="gene ID" value="OFLC_0000820201"/>
</dbReference>
<gene>
    <name evidence="2" type="ORF">OFLC_LOCUS8203</name>
</gene>
<name>A0A183HL41_9BILA</name>
<reference evidence="4" key="1">
    <citation type="submission" date="2016-06" db="UniProtKB">
        <authorList>
            <consortium name="WormBaseParasite"/>
        </authorList>
    </citation>
    <scope>IDENTIFICATION</scope>
</reference>
<reference evidence="2 3" key="2">
    <citation type="submission" date="2018-11" db="EMBL/GenBank/DDBJ databases">
        <authorList>
            <consortium name="Pathogen Informatics"/>
        </authorList>
    </citation>
    <scope>NUCLEOTIDE SEQUENCE [LARGE SCALE GENOMIC DNA]</scope>
</reference>
<keyword evidence="1" id="KW-1133">Transmembrane helix</keyword>
<feature type="transmembrane region" description="Helical" evidence="1">
    <location>
        <begin position="187"/>
        <end position="209"/>
    </location>
</feature>
<evidence type="ECO:0000313" key="4">
    <source>
        <dbReference type="WBParaSite" id="OFLC_0000820201-mRNA-1"/>
    </source>
</evidence>
<dbReference type="STRING" id="387005.A0A183HL41"/>
<accession>A0A183HL41</accession>
<evidence type="ECO:0000313" key="3">
    <source>
        <dbReference type="Proteomes" id="UP000267606"/>
    </source>
</evidence>
<evidence type="ECO:0000313" key="2">
    <source>
        <dbReference type="EMBL" id="VDO54548.1"/>
    </source>
</evidence>
<proteinExistence type="predicted"/>
<dbReference type="EMBL" id="UZAJ01009094">
    <property type="protein sequence ID" value="VDO54548.1"/>
    <property type="molecule type" value="Genomic_DNA"/>
</dbReference>
<evidence type="ECO:0000256" key="1">
    <source>
        <dbReference type="SAM" id="Phobius"/>
    </source>
</evidence>
<dbReference type="Proteomes" id="UP000267606">
    <property type="component" value="Unassembled WGS sequence"/>
</dbReference>
<protein>
    <submittedName>
        <fullName evidence="4">TBP-binding domain-containing protein</fullName>
    </submittedName>
</protein>
<keyword evidence="3" id="KW-1185">Reference proteome</keyword>
<organism evidence="4">
    <name type="scientific">Onchocerca flexuosa</name>
    <dbReference type="NCBI Taxonomy" id="387005"/>
    <lineage>
        <taxon>Eukaryota</taxon>
        <taxon>Metazoa</taxon>
        <taxon>Ecdysozoa</taxon>
        <taxon>Nematoda</taxon>
        <taxon>Chromadorea</taxon>
        <taxon>Rhabditida</taxon>
        <taxon>Spirurina</taxon>
        <taxon>Spiruromorpha</taxon>
        <taxon>Filarioidea</taxon>
        <taxon>Onchocercidae</taxon>
        <taxon>Onchocerca</taxon>
    </lineage>
</organism>
<keyword evidence="1" id="KW-0472">Membrane</keyword>